<dbReference type="Gene3D" id="1.10.189.10">
    <property type="entry name" value="Pyruvate Phosphate Dikinase, domain 2"/>
    <property type="match status" value="1"/>
</dbReference>
<dbReference type="InterPro" id="IPR023151">
    <property type="entry name" value="PEP_util_CS"/>
</dbReference>
<dbReference type="Gene3D" id="1.20.80.30">
    <property type="match status" value="1"/>
</dbReference>
<feature type="domain" description="Pyruvate phosphate dikinase AMP/ATP-binding" evidence="17">
    <location>
        <begin position="20"/>
        <end position="306"/>
    </location>
</feature>
<dbReference type="InParanoid" id="A0A2S8SRK5"/>
<dbReference type="Gene3D" id="3.50.30.10">
    <property type="entry name" value="Phosphohistidine domain"/>
    <property type="match status" value="1"/>
</dbReference>
<feature type="binding site" evidence="14">
    <location>
        <position position="781"/>
    </location>
    <ligand>
        <name>substrate</name>
    </ligand>
</feature>
<dbReference type="GO" id="GO:0046872">
    <property type="term" value="F:metal ion binding"/>
    <property type="evidence" value="ECO:0007669"/>
    <property type="project" value="UniProtKB-UniRule"/>
</dbReference>
<keyword evidence="8" id="KW-0547">Nucleotide-binding</keyword>
<feature type="binding site" evidence="15">
    <location>
        <position position="783"/>
    </location>
    <ligand>
        <name>Mg(2+)</name>
        <dbReference type="ChEBI" id="CHEBI:18420"/>
    </ligand>
</feature>
<dbReference type="PROSITE" id="PS00370">
    <property type="entry name" value="PEP_ENZYMES_PHOS_SITE"/>
    <property type="match status" value="1"/>
</dbReference>
<feature type="binding site" evidence="15">
    <location>
        <position position="759"/>
    </location>
    <ligand>
        <name>Mg(2+)</name>
        <dbReference type="ChEBI" id="CHEBI:18420"/>
    </ligand>
</feature>
<dbReference type="SUPFAM" id="SSF51621">
    <property type="entry name" value="Phosphoenolpyruvate/pyruvate domain"/>
    <property type="match status" value="1"/>
</dbReference>
<comment type="function">
    <text evidence="2">Catalyzes the reversible phosphorylation of pyruvate and phosphate.</text>
</comment>
<dbReference type="Gene3D" id="3.30.470.20">
    <property type="entry name" value="ATP-grasp fold, B domain"/>
    <property type="match status" value="1"/>
</dbReference>
<feature type="binding site" evidence="14">
    <location>
        <position position="627"/>
    </location>
    <ligand>
        <name>substrate</name>
    </ligand>
</feature>
<evidence type="ECO:0000256" key="6">
    <source>
        <dbReference type="ARBA" id="ARBA00022679"/>
    </source>
</evidence>
<dbReference type="PIRSF" id="PIRSF000853">
    <property type="entry name" value="PPDK"/>
    <property type="match status" value="1"/>
</dbReference>
<keyword evidence="6" id="KW-0808">Transferase</keyword>
<dbReference type="PROSITE" id="PS00742">
    <property type="entry name" value="PEP_ENZYMES_2"/>
    <property type="match status" value="1"/>
</dbReference>
<feature type="domain" description="PEP-utilising enzyme mobile" evidence="16">
    <location>
        <begin position="431"/>
        <end position="513"/>
    </location>
</feature>
<keyword evidence="11 15" id="KW-0460">Magnesium</keyword>
<dbReference type="SUPFAM" id="SSF56059">
    <property type="entry name" value="Glutathione synthetase ATP-binding domain-like"/>
    <property type="match status" value="1"/>
</dbReference>
<evidence type="ECO:0000256" key="13">
    <source>
        <dbReference type="PIRSR" id="PIRSR000853-1"/>
    </source>
</evidence>
<evidence type="ECO:0000313" key="19">
    <source>
        <dbReference type="EMBL" id="PQV63441.1"/>
    </source>
</evidence>
<gene>
    <name evidence="19" type="ORF">B1R32_1112</name>
</gene>
<evidence type="ECO:0000256" key="7">
    <source>
        <dbReference type="ARBA" id="ARBA00022723"/>
    </source>
</evidence>
<dbReference type="InterPro" id="IPR018274">
    <property type="entry name" value="PEP_util_AS"/>
</dbReference>
<keyword evidence="20" id="KW-1185">Reference proteome</keyword>
<evidence type="ECO:0000313" key="20">
    <source>
        <dbReference type="Proteomes" id="UP000237684"/>
    </source>
</evidence>
<dbReference type="AlphaFoldDB" id="A0A2S8SRK5"/>
<dbReference type="FunCoup" id="A0A2S8SRK5">
    <property type="interactions" value="326"/>
</dbReference>
<dbReference type="EC" id="2.7.9.1" evidence="4 12"/>
<keyword evidence="7 15" id="KW-0479">Metal-binding</keyword>
<dbReference type="GO" id="GO:0050242">
    <property type="term" value="F:pyruvate, phosphate dikinase activity"/>
    <property type="evidence" value="ECO:0007669"/>
    <property type="project" value="UniProtKB-UniRule"/>
</dbReference>
<dbReference type="OrthoDB" id="9765468at2"/>
<evidence type="ECO:0000256" key="14">
    <source>
        <dbReference type="PIRSR" id="PIRSR000853-2"/>
    </source>
</evidence>
<dbReference type="InterPro" id="IPR015813">
    <property type="entry name" value="Pyrv/PenolPyrv_kinase-like_dom"/>
</dbReference>
<dbReference type="InterPro" id="IPR002192">
    <property type="entry name" value="PPDK_AMP/ATP-bd"/>
</dbReference>
<evidence type="ECO:0000256" key="8">
    <source>
        <dbReference type="ARBA" id="ARBA00022741"/>
    </source>
</evidence>
<proteinExistence type="inferred from homology"/>
<comment type="catalytic activity">
    <reaction evidence="12">
        <text>pyruvate + phosphate + ATP = phosphoenolpyruvate + AMP + diphosphate + H(+)</text>
        <dbReference type="Rhea" id="RHEA:10756"/>
        <dbReference type="ChEBI" id="CHEBI:15361"/>
        <dbReference type="ChEBI" id="CHEBI:15378"/>
        <dbReference type="ChEBI" id="CHEBI:30616"/>
        <dbReference type="ChEBI" id="CHEBI:33019"/>
        <dbReference type="ChEBI" id="CHEBI:43474"/>
        <dbReference type="ChEBI" id="CHEBI:58702"/>
        <dbReference type="ChEBI" id="CHEBI:456215"/>
        <dbReference type="EC" id="2.7.9.1"/>
    </reaction>
</comment>
<dbReference type="RefSeq" id="WP_105484084.1">
    <property type="nucleotide sequence ID" value="NZ_NIGF01000011.1"/>
</dbReference>
<dbReference type="Gene3D" id="3.30.1490.20">
    <property type="entry name" value="ATP-grasp fold, A domain"/>
    <property type="match status" value="1"/>
</dbReference>
<evidence type="ECO:0000259" key="16">
    <source>
        <dbReference type="Pfam" id="PF00391"/>
    </source>
</evidence>
<dbReference type="PANTHER" id="PTHR22931">
    <property type="entry name" value="PHOSPHOENOLPYRUVATE DIKINASE-RELATED"/>
    <property type="match status" value="1"/>
</dbReference>
<dbReference type="InterPro" id="IPR000121">
    <property type="entry name" value="PEP_util_C"/>
</dbReference>
<accession>A0A2S8SRK5</accession>
<evidence type="ECO:0000259" key="17">
    <source>
        <dbReference type="Pfam" id="PF01326"/>
    </source>
</evidence>
<sequence>MATTQKPVWLFREGKKELRDLLGGKGANLAEMTNIGLPVPPGFTVTTEVCTEYYANNKQIPSNLMDEVKRAVADVEQSMGKKFGDNKNPLLFSVRSGAKFSLPGMMDTVLNLGLNESAIEGLIAVSGDARFAYDSYRRFIMMFSDITLKADYPGLSKEGFEHMLTDHKAKLGKSEDTELTGDDWKALCETYKVFFKEQTGRDFPTDPYEQLETSITAVFRSWNNERAIIYRNKEKIDHKIGTAVNVQAMVFGNMGDDSGSGVMFTRNAATGENVIYGEYLQNAQGEDVVAGVRTPKEIAELERDNKAIYDELIANSKRLEDHYKDMQDIEFTIEKNNLFILQCRSGKRTGTAAIRIAVEMVGEGFISKEKAVSMVAPSGLEQALHPRLKNTAAARKIAQGLNAGPGGAVGMAVFSSDRAAELGKNGGEGKAVILCSAETTPDDLKGMLAAQGVLTSRGGRTSHAALVARQFGIPTICGCSDVKMDGHHATSFVTPDGTVIKEGDWITIDGTEGIVYEGALEVEAAGQSGDFATLMGWADEFRTMGVRANADTPEQAAEALGLGAEGIGLCRTEHMFLEESRLPIVRRMVLAADDAERQQALDELLPIQREDFVGIFRAMNGKPVTVRLIDPPLHEFLPNQIELEKEMAVLESKGLSDPEKSKLLSKVRELHEMNPMLGLRGVRLSIVFPGIVEMQTAAIVGAAAQVKKEGIDVNPEIMIPLIGHVNELKAVRGDLERVAKETAEKEGQEVAYKFGTMIEIPRACLTAGEIAQEAEFFSFGTNDLTQMTYGMSRDDAGPFLMPYIAKEIYKEDPTVSIDVSGVGRLMQICVDDARKVNPGIKLGICGEQGGDPDSVKFCAKLGLTYVSCSPKRVPVARLAAAQAAIDAK</sequence>
<dbReference type="NCBIfam" id="NF004531">
    <property type="entry name" value="PRK05878.1"/>
    <property type="match status" value="1"/>
</dbReference>
<feature type="binding site" evidence="14">
    <location>
        <position position="571"/>
    </location>
    <ligand>
        <name>substrate</name>
    </ligand>
</feature>
<comment type="cofactor">
    <cofactor evidence="1 12 15">
        <name>Mg(2+)</name>
        <dbReference type="ChEBI" id="CHEBI:18420"/>
    </cofactor>
</comment>
<feature type="domain" description="PEP-utilising enzyme C-terminal" evidence="18">
    <location>
        <begin position="527"/>
        <end position="883"/>
    </location>
</feature>
<evidence type="ECO:0000256" key="15">
    <source>
        <dbReference type="PIRSR" id="PIRSR000853-3"/>
    </source>
</evidence>
<dbReference type="Pfam" id="PF02896">
    <property type="entry name" value="PEP-utilizers_C"/>
    <property type="match status" value="1"/>
</dbReference>
<keyword evidence="10" id="KW-0067">ATP-binding</keyword>
<dbReference type="Pfam" id="PF00391">
    <property type="entry name" value="PEP-utilizers"/>
    <property type="match status" value="1"/>
</dbReference>
<dbReference type="InterPro" id="IPR010121">
    <property type="entry name" value="Pyruvate_phosphate_dikinase"/>
</dbReference>
<feature type="binding site" evidence="14">
    <location>
        <position position="783"/>
    </location>
    <ligand>
        <name>substrate</name>
    </ligand>
</feature>
<dbReference type="Proteomes" id="UP000237684">
    <property type="component" value="Unassembled WGS sequence"/>
</dbReference>
<evidence type="ECO:0000256" key="3">
    <source>
        <dbReference type="ARBA" id="ARBA00007837"/>
    </source>
</evidence>
<evidence type="ECO:0000256" key="4">
    <source>
        <dbReference type="ARBA" id="ARBA00011994"/>
    </source>
</evidence>
<dbReference type="InterPro" id="IPR008279">
    <property type="entry name" value="PEP-util_enz_mobile_dom"/>
</dbReference>
<dbReference type="SUPFAM" id="SSF52009">
    <property type="entry name" value="Phosphohistidine domain"/>
    <property type="match status" value="1"/>
</dbReference>
<evidence type="ECO:0000259" key="18">
    <source>
        <dbReference type="Pfam" id="PF02896"/>
    </source>
</evidence>
<keyword evidence="9 19" id="KW-0418">Kinase</keyword>
<feature type="binding site" evidence="14">
    <location>
        <position position="759"/>
    </location>
    <ligand>
        <name>substrate</name>
    </ligand>
</feature>
<feature type="active site" description="Proton donor" evidence="13">
    <location>
        <position position="845"/>
    </location>
</feature>
<dbReference type="InterPro" id="IPR013815">
    <property type="entry name" value="ATP_grasp_subdomain_1"/>
</dbReference>
<feature type="domain" description="Pyruvate phosphate dikinase AMP/ATP-binding" evidence="17">
    <location>
        <begin position="310"/>
        <end position="357"/>
    </location>
</feature>
<evidence type="ECO:0000256" key="12">
    <source>
        <dbReference type="PIRNR" id="PIRNR000853"/>
    </source>
</evidence>
<dbReference type="PANTHER" id="PTHR22931:SF9">
    <property type="entry name" value="PYRUVATE, PHOSPHATE DIKINASE 1, CHLOROPLASTIC"/>
    <property type="match status" value="1"/>
</dbReference>
<dbReference type="GO" id="GO:0016301">
    <property type="term" value="F:kinase activity"/>
    <property type="evidence" value="ECO:0007669"/>
    <property type="project" value="UniProtKB-UniRule"/>
</dbReference>
<feature type="binding site" evidence="14">
    <location>
        <position position="782"/>
    </location>
    <ligand>
        <name>substrate</name>
    </ligand>
</feature>
<evidence type="ECO:0000256" key="9">
    <source>
        <dbReference type="ARBA" id="ARBA00022777"/>
    </source>
</evidence>
<dbReference type="InterPro" id="IPR040442">
    <property type="entry name" value="Pyrv_kinase-like_dom_sf"/>
</dbReference>
<dbReference type="InterPro" id="IPR036637">
    <property type="entry name" value="Phosphohistidine_dom_sf"/>
</dbReference>
<dbReference type="GO" id="GO:0005524">
    <property type="term" value="F:ATP binding"/>
    <property type="evidence" value="ECO:0007669"/>
    <property type="project" value="UniProtKB-UniRule"/>
</dbReference>
<dbReference type="Gene3D" id="3.20.20.60">
    <property type="entry name" value="Phosphoenolpyruvate-binding domains"/>
    <property type="match status" value="1"/>
</dbReference>
<evidence type="ECO:0000256" key="1">
    <source>
        <dbReference type="ARBA" id="ARBA00001946"/>
    </source>
</evidence>
<feature type="binding site" evidence="14">
    <location>
        <position position="780"/>
    </location>
    <ligand>
        <name>substrate</name>
    </ligand>
</feature>
<protein>
    <recommendedName>
        <fullName evidence="5 12">Pyruvate, phosphate dikinase</fullName>
        <ecNumber evidence="4 12">2.7.9.1</ecNumber>
    </recommendedName>
</protein>
<dbReference type="Pfam" id="PF01326">
    <property type="entry name" value="PPDK_N"/>
    <property type="match status" value="2"/>
</dbReference>
<keyword evidence="19" id="KW-0670">Pyruvate</keyword>
<comment type="caution">
    <text evidence="19">The sequence shown here is derived from an EMBL/GenBank/DDBJ whole genome shotgun (WGS) entry which is preliminary data.</text>
</comment>
<feature type="active site" description="Tele-phosphohistidine intermediate" evidence="13">
    <location>
        <position position="463"/>
    </location>
</feature>
<evidence type="ECO:0000256" key="10">
    <source>
        <dbReference type="ARBA" id="ARBA00022840"/>
    </source>
</evidence>
<evidence type="ECO:0000256" key="2">
    <source>
        <dbReference type="ARBA" id="ARBA00003144"/>
    </source>
</evidence>
<comment type="similarity">
    <text evidence="3 12">Belongs to the PEP-utilizing enzyme family.</text>
</comment>
<evidence type="ECO:0000256" key="11">
    <source>
        <dbReference type="ARBA" id="ARBA00022842"/>
    </source>
</evidence>
<reference evidence="19 20" key="1">
    <citation type="journal article" date="2018" name="Syst. Appl. Microbiol.">
        <title>Abditibacterium utsteinense sp. nov., the first cultivated member of candidate phylum FBP, isolated from ice-free Antarctic soil samples.</title>
        <authorList>
            <person name="Tahon G."/>
            <person name="Tytgat B."/>
            <person name="Lebbe L."/>
            <person name="Carlier A."/>
            <person name="Willems A."/>
        </authorList>
    </citation>
    <scope>NUCLEOTIDE SEQUENCE [LARGE SCALE GENOMIC DNA]</scope>
    <source>
        <strain evidence="19 20">LMG 29911</strain>
    </source>
</reference>
<organism evidence="19 20">
    <name type="scientific">Abditibacterium utsteinense</name>
    <dbReference type="NCBI Taxonomy" id="1960156"/>
    <lineage>
        <taxon>Bacteria</taxon>
        <taxon>Pseudomonadati</taxon>
        <taxon>Abditibacteriota</taxon>
        <taxon>Abditibacteriia</taxon>
        <taxon>Abditibacteriales</taxon>
        <taxon>Abditibacteriaceae</taxon>
        <taxon>Abditibacterium</taxon>
    </lineage>
</organism>
<name>A0A2S8SRK5_9BACT</name>
<dbReference type="EMBL" id="NIGF01000011">
    <property type="protein sequence ID" value="PQV63441.1"/>
    <property type="molecule type" value="Genomic_DNA"/>
</dbReference>
<dbReference type="NCBIfam" id="TIGR01828">
    <property type="entry name" value="pyru_phos_dikin"/>
    <property type="match status" value="1"/>
</dbReference>
<evidence type="ECO:0000256" key="5">
    <source>
        <dbReference type="ARBA" id="ARBA00020138"/>
    </source>
</evidence>